<dbReference type="EMBL" id="CP109491">
    <property type="protein sequence ID" value="WUX39018.1"/>
    <property type="molecule type" value="Genomic_DNA"/>
</dbReference>
<evidence type="ECO:0000256" key="3">
    <source>
        <dbReference type="ARBA" id="ARBA00023125"/>
    </source>
</evidence>
<proteinExistence type="predicted"/>
<evidence type="ECO:0000256" key="1">
    <source>
        <dbReference type="ARBA" id="ARBA00022491"/>
    </source>
</evidence>
<feature type="region of interest" description="Disordered" evidence="5">
    <location>
        <begin position="75"/>
        <end position="138"/>
    </location>
</feature>
<dbReference type="PANTHER" id="PTHR30204:SF69">
    <property type="entry name" value="MERR-FAMILY TRANSCRIPTIONAL REGULATOR"/>
    <property type="match status" value="1"/>
</dbReference>
<keyword evidence="2" id="KW-0805">Transcription regulation</keyword>
<dbReference type="CDD" id="cd00592">
    <property type="entry name" value="HTH_MerR-like"/>
    <property type="match status" value="1"/>
</dbReference>
<dbReference type="Proteomes" id="UP001431926">
    <property type="component" value="Chromosome"/>
</dbReference>
<accession>A0ABZ1ZNL0</accession>
<protein>
    <submittedName>
        <fullName evidence="7">Helix-turn-helix domain-containing protein</fullName>
    </submittedName>
</protein>
<reference evidence="7" key="1">
    <citation type="submission" date="2022-10" db="EMBL/GenBank/DDBJ databases">
        <title>The complete genomes of actinobacterial strains from the NBC collection.</title>
        <authorList>
            <person name="Joergensen T.S."/>
            <person name="Alvarez Arevalo M."/>
            <person name="Sterndorff E.B."/>
            <person name="Faurdal D."/>
            <person name="Vuksanovic O."/>
            <person name="Mourched A.-S."/>
            <person name="Charusanti P."/>
            <person name="Shaw S."/>
            <person name="Blin K."/>
            <person name="Weber T."/>
        </authorList>
    </citation>
    <scope>NUCLEOTIDE SEQUENCE</scope>
    <source>
        <strain evidence="7">NBC_01436</strain>
    </source>
</reference>
<evidence type="ECO:0000256" key="2">
    <source>
        <dbReference type="ARBA" id="ARBA00023015"/>
    </source>
</evidence>
<feature type="domain" description="HTH merR-type" evidence="6">
    <location>
        <begin position="4"/>
        <end position="73"/>
    </location>
</feature>
<name>A0ABZ1ZNL0_STRAQ</name>
<sequence>MRDLYSISEVAEAFGLTVATLRFYEERGLVQHSERRARVRHYRLADLARLAYAQLWHEDGLLTLAETSAIVDSDRLDDRPLRGRRHRRPAPPAPGVRTAGGRRPSGRSDGAVLLTGGEGRLQAQGSKGIPAGLELLSR</sequence>
<dbReference type="PANTHER" id="PTHR30204">
    <property type="entry name" value="REDOX-CYCLING DRUG-SENSING TRANSCRIPTIONAL ACTIVATOR SOXR"/>
    <property type="match status" value="1"/>
</dbReference>
<keyword evidence="4" id="KW-0804">Transcription</keyword>
<dbReference type="SMART" id="SM00422">
    <property type="entry name" value="HTH_MERR"/>
    <property type="match status" value="1"/>
</dbReference>
<keyword evidence="8" id="KW-1185">Reference proteome</keyword>
<evidence type="ECO:0000256" key="5">
    <source>
        <dbReference type="SAM" id="MobiDB-lite"/>
    </source>
</evidence>
<dbReference type="Gene3D" id="1.10.1660.10">
    <property type="match status" value="1"/>
</dbReference>
<dbReference type="RefSeq" id="WP_329357354.1">
    <property type="nucleotide sequence ID" value="NZ_CP109490.1"/>
</dbReference>
<evidence type="ECO:0000313" key="8">
    <source>
        <dbReference type="Proteomes" id="UP001431926"/>
    </source>
</evidence>
<evidence type="ECO:0000259" key="6">
    <source>
        <dbReference type="PROSITE" id="PS50937"/>
    </source>
</evidence>
<dbReference type="InterPro" id="IPR047057">
    <property type="entry name" value="MerR_fam"/>
</dbReference>
<evidence type="ECO:0000256" key="4">
    <source>
        <dbReference type="ARBA" id="ARBA00023163"/>
    </source>
</evidence>
<organism evidence="7 8">
    <name type="scientific">Streptomyces anulatus</name>
    <name type="common">Streptomyces chrysomallus</name>
    <dbReference type="NCBI Taxonomy" id="1892"/>
    <lineage>
        <taxon>Bacteria</taxon>
        <taxon>Bacillati</taxon>
        <taxon>Actinomycetota</taxon>
        <taxon>Actinomycetes</taxon>
        <taxon>Kitasatosporales</taxon>
        <taxon>Streptomycetaceae</taxon>
        <taxon>Streptomyces</taxon>
    </lineage>
</organism>
<dbReference type="InterPro" id="IPR000551">
    <property type="entry name" value="MerR-type_HTH_dom"/>
</dbReference>
<dbReference type="InterPro" id="IPR009061">
    <property type="entry name" value="DNA-bd_dom_put_sf"/>
</dbReference>
<keyword evidence="3" id="KW-0238">DNA-binding</keyword>
<keyword evidence="1" id="KW-0678">Repressor</keyword>
<evidence type="ECO:0000313" key="7">
    <source>
        <dbReference type="EMBL" id="WUX39018.1"/>
    </source>
</evidence>
<gene>
    <name evidence="7" type="ORF">OG367_23560</name>
</gene>
<dbReference type="Pfam" id="PF13411">
    <property type="entry name" value="MerR_1"/>
    <property type="match status" value="1"/>
</dbReference>
<dbReference type="SUPFAM" id="SSF46955">
    <property type="entry name" value="Putative DNA-binding domain"/>
    <property type="match status" value="1"/>
</dbReference>
<dbReference type="PRINTS" id="PR00040">
    <property type="entry name" value="HTHMERR"/>
</dbReference>
<dbReference type="PROSITE" id="PS50937">
    <property type="entry name" value="HTH_MERR_2"/>
    <property type="match status" value="1"/>
</dbReference>